<gene>
    <name evidence="3" type="ORF">PTTT1_LOCUS36794</name>
</gene>
<feature type="domain" description="Arb2" evidence="2">
    <location>
        <begin position="453"/>
        <end position="624"/>
    </location>
</feature>
<dbReference type="InterPro" id="IPR053858">
    <property type="entry name" value="Arb2_dom"/>
</dbReference>
<dbReference type="GO" id="GO:0031048">
    <property type="term" value="P:regulatory ncRNA-mediated heterochromatin formation"/>
    <property type="evidence" value="ECO:0007669"/>
    <property type="project" value="TreeGrafter"/>
</dbReference>
<evidence type="ECO:0000259" key="2">
    <source>
        <dbReference type="Pfam" id="PF22749"/>
    </source>
</evidence>
<dbReference type="Proteomes" id="UP000836788">
    <property type="component" value="Chromosome 3"/>
</dbReference>
<dbReference type="GO" id="GO:0005634">
    <property type="term" value="C:nucleus"/>
    <property type="evidence" value="ECO:0007669"/>
    <property type="project" value="TreeGrafter"/>
</dbReference>
<evidence type="ECO:0000313" key="3">
    <source>
        <dbReference type="EMBL" id="CAG9287858.1"/>
    </source>
</evidence>
<dbReference type="PANTHER" id="PTHR21357">
    <property type="entry name" value="FAM172 FAMILY PROTEIN HOMOLOG CG10038"/>
    <property type="match status" value="1"/>
</dbReference>
<evidence type="ECO:0000256" key="1">
    <source>
        <dbReference type="SAM" id="MobiDB-lite"/>
    </source>
</evidence>
<feature type="compositionally biased region" description="Low complexity" evidence="1">
    <location>
        <begin position="14"/>
        <end position="29"/>
    </location>
</feature>
<reference evidence="3" key="1">
    <citation type="submission" date="2022-02" db="EMBL/GenBank/DDBJ databases">
        <authorList>
            <person name="Giguere J D."/>
        </authorList>
    </citation>
    <scope>NUCLEOTIDE SEQUENCE</scope>
    <source>
        <strain evidence="3">CCAP 1055/1</strain>
    </source>
</reference>
<feature type="region of interest" description="Disordered" evidence="1">
    <location>
        <begin position="1"/>
        <end position="47"/>
    </location>
</feature>
<feature type="region of interest" description="Disordered" evidence="1">
    <location>
        <begin position="67"/>
        <end position="176"/>
    </location>
</feature>
<dbReference type="EMBL" id="OU594944">
    <property type="protein sequence ID" value="CAG9287858.1"/>
    <property type="molecule type" value="Genomic_DNA"/>
</dbReference>
<dbReference type="PANTHER" id="PTHR21357:SF4">
    <property type="entry name" value="FAM172 FAMILY PROTEIN HOMOLOG CG10038"/>
    <property type="match status" value="1"/>
</dbReference>
<organism evidence="3">
    <name type="scientific">Phaeodactylum tricornutum</name>
    <name type="common">Diatom</name>
    <dbReference type="NCBI Taxonomy" id="2850"/>
    <lineage>
        <taxon>Eukaryota</taxon>
        <taxon>Sar</taxon>
        <taxon>Stramenopiles</taxon>
        <taxon>Ochrophyta</taxon>
        <taxon>Bacillariophyta</taxon>
        <taxon>Bacillariophyceae</taxon>
        <taxon>Bacillariophycidae</taxon>
        <taxon>Naviculales</taxon>
        <taxon>Phaeodactylaceae</taxon>
        <taxon>Phaeodactylum</taxon>
    </lineage>
</organism>
<dbReference type="Pfam" id="PF22749">
    <property type="entry name" value="Arb2"/>
    <property type="match status" value="1"/>
</dbReference>
<dbReference type="GO" id="GO:0035197">
    <property type="term" value="F:siRNA binding"/>
    <property type="evidence" value="ECO:0007669"/>
    <property type="project" value="TreeGrafter"/>
</dbReference>
<proteinExistence type="predicted"/>
<dbReference type="InterPro" id="IPR048263">
    <property type="entry name" value="Arb2"/>
</dbReference>
<accession>A0A8J9X5Y6</accession>
<feature type="compositionally biased region" description="Polar residues" evidence="1">
    <location>
        <begin position="30"/>
        <end position="46"/>
    </location>
</feature>
<sequence length="747" mass="82636">MRFFSKLRSPPHPSHNNSSGSGDDTTPTSARLSSPSFDPSMGNTDSCVLAGSEARKIGVLLTLASSDTEDAKERSRQQQQAIPPTSSVAMSSSSVEDHVHCTGHSIRRNGPNGSSPPALRNSWTSTNGGSRSPRRRPRSDSTGVASYPGTHARMTRNTSEQSGRPDHSPLLRQESASIVRRNNSILRSFRRKSGKAVHKTSHAVLGFWKAFESFLFPHNALHDLERSAAVPQRVRGGVMLADCTTIQEHYARLRKMMEAIQPLHGAEGLAVVGLEYRVVYCAEHKPPPLFPAGVTESPGRIEEHGDYRDDDNDDHDEPILENGVELPAFRGHLPPVTSTPDLLASELTSSVRSNASVGSLSDSVLDNFPVDVPVPVADSKHCHLCMRRLYHVATNTVIDESNRQKYIPDGDFYDRVALCCQEYAHDVMCAEAGLEWVTIEDGSEQRESIRALVNTTHPLIHTSENAHTWSGRPTMLIATGRGKVRAGIFSRQHLMCTSLESSTALPIVREAVTRRMNVVMIDPNAHGDRFGYDVFRKSMSRLFAYWEGTESPLTTATGPSTSLDAAYHCNECTGDVPLDNQDLYILSHSASGGQLARFLLDKSEAYLPHIRAIAFTDSTHNIQWARKAAQDNVVDLLQGPECVYFKCANENRDGNNWYLHATGEEIPTDSFWKHRFGDIKTYWAGTNEHSLTNWYAHKKIWEHFDRFLRDKLISGVFLGVPAIIEEATPSLSALAESHTHGEATEES</sequence>
<name>A0A8J9X5Y6_PHATR</name>
<dbReference type="AlphaFoldDB" id="A0A8J9X5Y6"/>
<protein>
    <recommendedName>
        <fullName evidence="2">Arb2 domain-containing protein</fullName>
    </recommendedName>
</protein>